<proteinExistence type="predicted"/>
<name>U4KW60_PYROM</name>
<dbReference type="Proteomes" id="UP000018144">
    <property type="component" value="Unassembled WGS sequence"/>
</dbReference>
<keyword evidence="2" id="KW-1185">Reference proteome</keyword>
<protein>
    <submittedName>
        <fullName evidence="1">Uncharacterized protein</fullName>
    </submittedName>
</protein>
<sequence>MPPKCRPGSAHILRWCSQPKSTQVTIRPQLSSNLCQRILFCQSWSRFSAGELRVPSGFSFGSYRPAIELSVFE</sequence>
<reference evidence="1 2" key="1">
    <citation type="journal article" date="2013" name="PLoS Genet.">
        <title>The genome and development-dependent transcriptomes of Pyronema confluens: a window into fungal evolution.</title>
        <authorList>
            <person name="Traeger S."/>
            <person name="Altegoer F."/>
            <person name="Freitag M."/>
            <person name="Gabaldon T."/>
            <person name="Kempken F."/>
            <person name="Kumar A."/>
            <person name="Marcet-Houben M."/>
            <person name="Poggeler S."/>
            <person name="Stajich J.E."/>
            <person name="Nowrousian M."/>
        </authorList>
    </citation>
    <scope>NUCLEOTIDE SEQUENCE [LARGE SCALE GENOMIC DNA]</scope>
    <source>
        <strain evidence="2">CBS 100304</strain>
        <tissue evidence="1">Vegetative mycelium</tissue>
    </source>
</reference>
<accession>U4KW60</accession>
<evidence type="ECO:0000313" key="1">
    <source>
        <dbReference type="EMBL" id="CCX05908.1"/>
    </source>
</evidence>
<evidence type="ECO:0000313" key="2">
    <source>
        <dbReference type="Proteomes" id="UP000018144"/>
    </source>
</evidence>
<organism evidence="1 2">
    <name type="scientific">Pyronema omphalodes (strain CBS 100304)</name>
    <name type="common">Pyronema confluens</name>
    <dbReference type="NCBI Taxonomy" id="1076935"/>
    <lineage>
        <taxon>Eukaryota</taxon>
        <taxon>Fungi</taxon>
        <taxon>Dikarya</taxon>
        <taxon>Ascomycota</taxon>
        <taxon>Pezizomycotina</taxon>
        <taxon>Pezizomycetes</taxon>
        <taxon>Pezizales</taxon>
        <taxon>Pyronemataceae</taxon>
        <taxon>Pyronema</taxon>
    </lineage>
</organism>
<dbReference type="EMBL" id="HF935276">
    <property type="protein sequence ID" value="CCX05908.1"/>
    <property type="molecule type" value="Genomic_DNA"/>
</dbReference>
<gene>
    <name evidence="1" type="ORF">PCON_05495</name>
</gene>
<dbReference type="AlphaFoldDB" id="U4KW60"/>